<accession>A0A921MSA9</accession>
<organism evidence="7 8">
    <name type="scientific">Barnesiella viscericola</name>
    <dbReference type="NCBI Taxonomy" id="397865"/>
    <lineage>
        <taxon>Bacteria</taxon>
        <taxon>Pseudomonadati</taxon>
        <taxon>Bacteroidota</taxon>
        <taxon>Bacteroidia</taxon>
        <taxon>Bacteroidales</taxon>
        <taxon>Barnesiellaceae</taxon>
        <taxon>Barnesiella</taxon>
    </lineage>
</organism>
<evidence type="ECO:0000313" key="7">
    <source>
        <dbReference type="EMBL" id="HJG89670.1"/>
    </source>
</evidence>
<feature type="domain" description="HTH luxR-type" evidence="6">
    <location>
        <begin position="542"/>
        <end position="599"/>
    </location>
</feature>
<keyword evidence="5" id="KW-1133">Transmembrane helix</keyword>
<evidence type="ECO:0000256" key="4">
    <source>
        <dbReference type="SAM" id="Coils"/>
    </source>
</evidence>
<keyword evidence="1" id="KW-0677">Repeat</keyword>
<dbReference type="PANTHER" id="PTHR45641">
    <property type="entry name" value="TETRATRICOPEPTIDE REPEAT PROTEIN (AFU_ORTHOLOGUE AFUA_6G03870)"/>
    <property type="match status" value="1"/>
</dbReference>
<dbReference type="RefSeq" id="WP_273306740.1">
    <property type="nucleotide sequence ID" value="NZ_DYUD01000025.1"/>
</dbReference>
<name>A0A921MSA9_9BACT</name>
<protein>
    <submittedName>
        <fullName evidence="7">Tetratricopeptide repeat protein</fullName>
    </submittedName>
</protein>
<dbReference type="PANTHER" id="PTHR45641:SF19">
    <property type="entry name" value="NEPHROCYSTIN-3"/>
    <property type="match status" value="1"/>
</dbReference>
<keyword evidence="5" id="KW-0812">Transmembrane</keyword>
<sequence>MNFILCIILLSGSISLNGWSRNYQTQLKQFLNETHQIYHIDHRTASQSANTQLSTQLDSTIARLQTDPLPDSTIIATLYDIAVKLSENGLYNATIEYTKLARRFLQDNFPEQIAQKETRVNLALIQASAYQALGMSTPAINLYFNSLEETKKYHMDAMTAIIYNNLGSSLQRQKEYAQADTFFNKAIQINEARKDKQKLFVNYNNLAVTYAKQNNHDKALEYAFLALHQLDSKKDKDMIMLMQQSIASIYLNRNEPLLALKIIQEVEKYQKEKGQNRFLIYTYRLLTQIYRHLNRNEEALTALQKAKQQADICHSEKDQVGLLNSFAEIYAEKREFGKAYDCLSSAVAIKDSLSEIENKYQFANIEEMYLAGQERNHRETLAAQQERKRNAVIYTLLGIIIASLLAALLRNRATSARKRAAKEESWQKSYHKFDIELREKEQEKAQLEQRIAAQKEQLLQQEKEMTSLSIQSVQNENYIEKLNEEMKKLLLEINVKESEKRKHIKEIISKINQYNAKNGWDEFRFRFENVHDSFFQKLSERYPDLTTNDKHLCALLRLGLSTKEIASITFKEVRSIESGRNRLRKKLGLPEKEDLVKFLSEF</sequence>
<keyword evidence="2 3" id="KW-0802">TPR repeat</keyword>
<feature type="repeat" description="TPR" evidence="3">
    <location>
        <begin position="160"/>
        <end position="193"/>
    </location>
</feature>
<dbReference type="InterPro" id="IPR019734">
    <property type="entry name" value="TPR_rpt"/>
</dbReference>
<feature type="transmembrane region" description="Helical" evidence="5">
    <location>
        <begin position="391"/>
        <end position="409"/>
    </location>
</feature>
<dbReference type="SMART" id="SM00028">
    <property type="entry name" value="TPR"/>
    <property type="match status" value="6"/>
</dbReference>
<dbReference type="InterPro" id="IPR000792">
    <property type="entry name" value="Tscrpt_reg_LuxR_C"/>
</dbReference>
<dbReference type="EMBL" id="DYUD01000025">
    <property type="protein sequence ID" value="HJG89670.1"/>
    <property type="molecule type" value="Genomic_DNA"/>
</dbReference>
<dbReference type="PROSITE" id="PS50005">
    <property type="entry name" value="TPR"/>
    <property type="match status" value="1"/>
</dbReference>
<dbReference type="SUPFAM" id="SSF46894">
    <property type="entry name" value="C-terminal effector domain of the bipartite response regulators"/>
    <property type="match status" value="1"/>
</dbReference>
<dbReference type="Gene3D" id="1.25.40.10">
    <property type="entry name" value="Tetratricopeptide repeat domain"/>
    <property type="match status" value="2"/>
</dbReference>
<evidence type="ECO:0000256" key="1">
    <source>
        <dbReference type="ARBA" id="ARBA00022737"/>
    </source>
</evidence>
<dbReference type="Proteomes" id="UP000757103">
    <property type="component" value="Unassembled WGS sequence"/>
</dbReference>
<dbReference type="SUPFAM" id="SSF48452">
    <property type="entry name" value="TPR-like"/>
    <property type="match status" value="2"/>
</dbReference>
<keyword evidence="4" id="KW-0175">Coiled coil</keyword>
<dbReference type="SMART" id="SM00421">
    <property type="entry name" value="HTH_LUXR"/>
    <property type="match status" value="1"/>
</dbReference>
<dbReference type="InterPro" id="IPR036388">
    <property type="entry name" value="WH-like_DNA-bd_sf"/>
</dbReference>
<comment type="caution">
    <text evidence="7">The sequence shown here is derived from an EMBL/GenBank/DDBJ whole genome shotgun (WGS) entry which is preliminary data.</text>
</comment>
<reference evidence="7" key="1">
    <citation type="journal article" date="2021" name="PeerJ">
        <title>Extensive microbial diversity within the chicken gut microbiome revealed by metagenomics and culture.</title>
        <authorList>
            <person name="Gilroy R."/>
            <person name="Ravi A."/>
            <person name="Getino M."/>
            <person name="Pursley I."/>
            <person name="Horton D.L."/>
            <person name="Alikhan N.F."/>
            <person name="Baker D."/>
            <person name="Gharbi K."/>
            <person name="Hall N."/>
            <person name="Watson M."/>
            <person name="Adriaenssens E.M."/>
            <person name="Foster-Nyarko E."/>
            <person name="Jarju S."/>
            <person name="Secka A."/>
            <person name="Antonio M."/>
            <person name="Oren A."/>
            <person name="Chaudhuri R.R."/>
            <person name="La Ragione R."/>
            <person name="Hildebrand F."/>
            <person name="Pallen M.J."/>
        </authorList>
    </citation>
    <scope>NUCLEOTIDE SEQUENCE</scope>
    <source>
        <strain evidence="7">CHK121-7720</strain>
    </source>
</reference>
<evidence type="ECO:0000256" key="2">
    <source>
        <dbReference type="ARBA" id="ARBA00022803"/>
    </source>
</evidence>
<proteinExistence type="predicted"/>
<evidence type="ECO:0000256" key="5">
    <source>
        <dbReference type="SAM" id="Phobius"/>
    </source>
</evidence>
<reference evidence="7" key="2">
    <citation type="submission" date="2021-09" db="EMBL/GenBank/DDBJ databases">
        <authorList>
            <person name="Gilroy R."/>
        </authorList>
    </citation>
    <scope>NUCLEOTIDE SEQUENCE</scope>
    <source>
        <strain evidence="7">CHK121-7720</strain>
    </source>
</reference>
<evidence type="ECO:0000313" key="8">
    <source>
        <dbReference type="Proteomes" id="UP000757103"/>
    </source>
</evidence>
<dbReference type="Pfam" id="PF13424">
    <property type="entry name" value="TPR_12"/>
    <property type="match status" value="1"/>
</dbReference>
<dbReference type="InterPro" id="IPR016032">
    <property type="entry name" value="Sig_transdc_resp-reg_C-effctor"/>
</dbReference>
<dbReference type="Gene3D" id="1.10.10.10">
    <property type="entry name" value="Winged helix-like DNA-binding domain superfamily/Winged helix DNA-binding domain"/>
    <property type="match status" value="1"/>
</dbReference>
<dbReference type="GO" id="GO:0003677">
    <property type="term" value="F:DNA binding"/>
    <property type="evidence" value="ECO:0007669"/>
    <property type="project" value="InterPro"/>
</dbReference>
<evidence type="ECO:0000256" key="3">
    <source>
        <dbReference type="PROSITE-ProRule" id="PRU00339"/>
    </source>
</evidence>
<feature type="coiled-coil region" evidence="4">
    <location>
        <begin position="430"/>
        <end position="506"/>
    </location>
</feature>
<dbReference type="AlphaFoldDB" id="A0A921MSA9"/>
<dbReference type="InterPro" id="IPR011990">
    <property type="entry name" value="TPR-like_helical_dom_sf"/>
</dbReference>
<gene>
    <name evidence="7" type="ORF">K8U91_09430</name>
</gene>
<evidence type="ECO:0000259" key="6">
    <source>
        <dbReference type="SMART" id="SM00421"/>
    </source>
</evidence>
<keyword evidence="5" id="KW-0472">Membrane</keyword>
<dbReference type="GO" id="GO:0006355">
    <property type="term" value="P:regulation of DNA-templated transcription"/>
    <property type="evidence" value="ECO:0007669"/>
    <property type="project" value="InterPro"/>
</dbReference>